<feature type="region of interest" description="Disordered" evidence="1">
    <location>
        <begin position="210"/>
        <end position="272"/>
    </location>
</feature>
<organism evidence="2 3">
    <name type="scientific">Araneus ventricosus</name>
    <name type="common">Orbweaver spider</name>
    <name type="synonym">Epeira ventricosa</name>
    <dbReference type="NCBI Taxonomy" id="182803"/>
    <lineage>
        <taxon>Eukaryota</taxon>
        <taxon>Metazoa</taxon>
        <taxon>Ecdysozoa</taxon>
        <taxon>Arthropoda</taxon>
        <taxon>Chelicerata</taxon>
        <taxon>Arachnida</taxon>
        <taxon>Araneae</taxon>
        <taxon>Araneomorphae</taxon>
        <taxon>Entelegynae</taxon>
        <taxon>Araneoidea</taxon>
        <taxon>Araneidae</taxon>
        <taxon>Araneus</taxon>
    </lineage>
</organism>
<proteinExistence type="predicted"/>
<accession>A0A4Y2P3W4</accession>
<dbReference type="AlphaFoldDB" id="A0A4Y2P3W4"/>
<reference evidence="2 3" key="1">
    <citation type="journal article" date="2019" name="Sci. Rep.">
        <title>Orb-weaving spider Araneus ventricosus genome elucidates the spidroin gene catalogue.</title>
        <authorList>
            <person name="Kono N."/>
            <person name="Nakamura H."/>
            <person name="Ohtoshi R."/>
            <person name="Moran D.A.P."/>
            <person name="Shinohara A."/>
            <person name="Yoshida Y."/>
            <person name="Fujiwara M."/>
            <person name="Mori M."/>
            <person name="Tomita M."/>
            <person name="Arakawa K."/>
        </authorList>
    </citation>
    <scope>NUCLEOTIDE SEQUENCE [LARGE SCALE GENOMIC DNA]</scope>
</reference>
<feature type="region of interest" description="Disordered" evidence="1">
    <location>
        <begin position="124"/>
        <end position="144"/>
    </location>
</feature>
<evidence type="ECO:0000313" key="2">
    <source>
        <dbReference type="EMBL" id="GBN44696.1"/>
    </source>
</evidence>
<gene>
    <name evidence="2" type="ORF">AVEN_44805_1</name>
</gene>
<feature type="compositionally biased region" description="Polar residues" evidence="1">
    <location>
        <begin position="242"/>
        <end position="252"/>
    </location>
</feature>
<comment type="caution">
    <text evidence="2">The sequence shown here is derived from an EMBL/GenBank/DDBJ whole genome shotgun (WGS) entry which is preliminary data.</text>
</comment>
<sequence>MIIPLYIYSTPSSEKSVPPSRLETTPLNKQASIQDLVQREEEDTTTDLEVVYTSIKSTSAATFKSPQSTKGILEIYSSLDGQERVEFMETLNARERHALYNMLKDTPKDLQQWEKLFKTPSETNRATLAPNHPQERSPSNSSLLQNISSNTEKEALNKSIHHLRKIIHSKDLITMVPAPLRAKPEEYFTSIESQFSRLLTALEDRQVNIATSQDKSSQAAPPPLNSVMGSNSNKTSPHHQQETCSNPPLQQRHQSRPPTLLLYPSGNPIEEK</sequence>
<dbReference type="EMBL" id="BGPR01010182">
    <property type="protein sequence ID" value="GBN44696.1"/>
    <property type="molecule type" value="Genomic_DNA"/>
</dbReference>
<evidence type="ECO:0000256" key="1">
    <source>
        <dbReference type="SAM" id="MobiDB-lite"/>
    </source>
</evidence>
<keyword evidence="3" id="KW-1185">Reference proteome</keyword>
<name>A0A4Y2P3W4_ARAVE</name>
<evidence type="ECO:0000313" key="3">
    <source>
        <dbReference type="Proteomes" id="UP000499080"/>
    </source>
</evidence>
<dbReference type="Proteomes" id="UP000499080">
    <property type="component" value="Unassembled WGS sequence"/>
</dbReference>
<feature type="compositionally biased region" description="Polar residues" evidence="1">
    <location>
        <begin position="210"/>
        <end position="219"/>
    </location>
</feature>
<protein>
    <submittedName>
        <fullName evidence="2">Uncharacterized protein</fullName>
    </submittedName>
</protein>